<gene>
    <name evidence="1" type="ORF">Pma05_10780</name>
</gene>
<evidence type="ECO:0000313" key="1">
    <source>
        <dbReference type="EMBL" id="GIG94505.1"/>
    </source>
</evidence>
<protein>
    <recommendedName>
        <fullName evidence="3">Carbohydrate kinase PfkB domain-containing protein</fullName>
    </recommendedName>
</protein>
<organism evidence="1 2">
    <name type="scientific">Plantactinospora mayteni</name>
    <dbReference type="NCBI Taxonomy" id="566021"/>
    <lineage>
        <taxon>Bacteria</taxon>
        <taxon>Bacillati</taxon>
        <taxon>Actinomycetota</taxon>
        <taxon>Actinomycetes</taxon>
        <taxon>Micromonosporales</taxon>
        <taxon>Micromonosporaceae</taxon>
        <taxon>Plantactinospora</taxon>
    </lineage>
</organism>
<dbReference type="Proteomes" id="UP000621500">
    <property type="component" value="Unassembled WGS sequence"/>
</dbReference>
<name>A0ABQ4EIR1_9ACTN</name>
<dbReference type="Gene3D" id="3.40.1190.20">
    <property type="match status" value="1"/>
</dbReference>
<dbReference type="InterPro" id="IPR029056">
    <property type="entry name" value="Ribokinase-like"/>
</dbReference>
<accession>A0ABQ4EIR1</accession>
<sequence>MGHTSRLARYSGIDLESDRSDPILVCIGQLVVDVVVKDVSNRWPDGSWTQEDCSISIQIGGAPLHACAGFGDAGYGSVVVSLLGGAEAIQGGVRPDDLGQYVLACLEQRGQAYDLEIRAGVPTGRIVLLYPRHVGRVMLTDAPGLARMSPEHVAGAIERAAAARRPLVVSLSGYVQFEDTFAEISAAVRSAAKRTGALLWIDVVPHDIYQDISFADFLESVREADILSIDEETCEGFAGSSGTSLSRVISRLCELESTLFVSRPDGLVLACGEQRSTMIPEDHQSGSGLPGHGDRLVAAAVARHVRARFRDAADRSTQVR</sequence>
<dbReference type="SUPFAM" id="SSF53613">
    <property type="entry name" value="Ribokinase-like"/>
    <property type="match status" value="1"/>
</dbReference>
<evidence type="ECO:0008006" key="3">
    <source>
        <dbReference type="Google" id="ProtNLM"/>
    </source>
</evidence>
<dbReference type="EMBL" id="BONX01000005">
    <property type="protein sequence ID" value="GIG94505.1"/>
    <property type="molecule type" value="Genomic_DNA"/>
</dbReference>
<comment type="caution">
    <text evidence="1">The sequence shown here is derived from an EMBL/GenBank/DDBJ whole genome shotgun (WGS) entry which is preliminary data.</text>
</comment>
<reference evidence="1 2" key="1">
    <citation type="submission" date="2021-01" db="EMBL/GenBank/DDBJ databases">
        <title>Whole genome shotgun sequence of Plantactinospora mayteni NBRC 109088.</title>
        <authorList>
            <person name="Komaki H."/>
            <person name="Tamura T."/>
        </authorList>
    </citation>
    <scope>NUCLEOTIDE SEQUENCE [LARGE SCALE GENOMIC DNA]</scope>
    <source>
        <strain evidence="1 2">NBRC 109088</strain>
    </source>
</reference>
<keyword evidence="2" id="KW-1185">Reference proteome</keyword>
<dbReference type="RefSeq" id="WP_203856164.1">
    <property type="nucleotide sequence ID" value="NZ_BAAAZQ010000002.1"/>
</dbReference>
<evidence type="ECO:0000313" key="2">
    <source>
        <dbReference type="Proteomes" id="UP000621500"/>
    </source>
</evidence>
<proteinExistence type="predicted"/>